<evidence type="ECO:0000313" key="4">
    <source>
        <dbReference type="RefSeq" id="XP_026288664.1"/>
    </source>
</evidence>
<evidence type="ECO:0000256" key="1">
    <source>
        <dbReference type="SAM" id="MobiDB-lite"/>
    </source>
</evidence>
<evidence type="ECO:0000256" key="2">
    <source>
        <dbReference type="SAM" id="SignalP"/>
    </source>
</evidence>
<feature type="signal peptide" evidence="2">
    <location>
        <begin position="1"/>
        <end position="18"/>
    </location>
</feature>
<accession>A0A6J1T4Z9</accession>
<proteinExistence type="predicted"/>
<keyword evidence="3" id="KW-1185">Reference proteome</keyword>
<name>A0A6J1T4Z9_FRAOC</name>
<dbReference type="RefSeq" id="XP_026288664.1">
    <property type="nucleotide sequence ID" value="XM_026432879.2"/>
</dbReference>
<dbReference type="GeneID" id="113213729"/>
<evidence type="ECO:0000313" key="3">
    <source>
        <dbReference type="Proteomes" id="UP000504606"/>
    </source>
</evidence>
<reference evidence="4" key="1">
    <citation type="submission" date="2025-08" db="UniProtKB">
        <authorList>
            <consortium name="RefSeq"/>
        </authorList>
    </citation>
    <scope>IDENTIFICATION</scope>
    <source>
        <tissue evidence="4">Whole organism</tissue>
    </source>
</reference>
<organism evidence="3 4">
    <name type="scientific">Frankliniella occidentalis</name>
    <name type="common">Western flower thrips</name>
    <name type="synonym">Euthrips occidentalis</name>
    <dbReference type="NCBI Taxonomy" id="133901"/>
    <lineage>
        <taxon>Eukaryota</taxon>
        <taxon>Metazoa</taxon>
        <taxon>Ecdysozoa</taxon>
        <taxon>Arthropoda</taxon>
        <taxon>Hexapoda</taxon>
        <taxon>Insecta</taxon>
        <taxon>Pterygota</taxon>
        <taxon>Neoptera</taxon>
        <taxon>Paraneoptera</taxon>
        <taxon>Thysanoptera</taxon>
        <taxon>Terebrantia</taxon>
        <taxon>Thripoidea</taxon>
        <taxon>Thripidae</taxon>
        <taxon>Frankliniella</taxon>
    </lineage>
</organism>
<keyword evidence="2" id="KW-0732">Signal</keyword>
<feature type="region of interest" description="Disordered" evidence="1">
    <location>
        <begin position="240"/>
        <end position="262"/>
    </location>
</feature>
<gene>
    <name evidence="4" type="primary">LOC113213729</name>
</gene>
<sequence>MQVLKALFLGVLLPAVLCAPQPDQRVVSLEDVTGTTARSPIAAAAVAALGATNIGYDQNGYKPAQGGGIVSLEDVTGQVDETVPVFGHPLPNLVPPQQRPQHPGQQQGGVVSLEDVTGQLDQTVPIGHPLPLLPPQPRPPHPLRPGQQGGVVSLEDVTGHVDQTVPVNRPFAQRQPGPLYPAQQGGFDGPVRPHRPGGHPYRGQYEQTSVVCVEQNARPYDASVPFGGYVSRPNTWYDNEVPQHDAVGSPRPPRALSRSRRSPKPIGVVSLENVAGPVAAHYPAYGPPAYVRPNYYNNYYNGGYNGGYYGGYYNRPRPYVYAVPCIGGVPISDEPLGRRPLLPVIDATTATWTAPAPADHARRPGGASERLEEEYYTDYVPREFIRR</sequence>
<protein>
    <submittedName>
        <fullName evidence="4">Uncharacterized protein LOC113213729 isoform X1</fullName>
    </submittedName>
</protein>
<dbReference type="KEGG" id="foc:113213729"/>
<feature type="chain" id="PRO_5026833755" evidence="2">
    <location>
        <begin position="19"/>
        <end position="387"/>
    </location>
</feature>
<dbReference type="AlphaFoldDB" id="A0A6J1T4Z9"/>
<dbReference type="Proteomes" id="UP000504606">
    <property type="component" value="Unplaced"/>
</dbReference>